<dbReference type="PANTHER" id="PTHR24232">
    <property type="entry name" value="G-PROTEIN COUPLED RECEPTOR"/>
    <property type="match status" value="1"/>
</dbReference>
<dbReference type="GO" id="GO:0007200">
    <property type="term" value="P:phospholipase C-activating G protein-coupled receptor signaling pathway"/>
    <property type="evidence" value="ECO:0007669"/>
    <property type="project" value="TreeGrafter"/>
</dbReference>
<keyword evidence="2 9" id="KW-0812">Transmembrane</keyword>
<keyword evidence="7" id="KW-0325">Glycoprotein</keyword>
<dbReference type="Pfam" id="PF00001">
    <property type="entry name" value="7tm_1"/>
    <property type="match status" value="1"/>
</dbReference>
<protein>
    <submittedName>
        <fullName evidence="13">Mas-related G-protein coupled receptor member B1-like</fullName>
    </submittedName>
</protein>
<evidence type="ECO:0000256" key="5">
    <source>
        <dbReference type="ARBA" id="ARBA00023136"/>
    </source>
</evidence>
<gene>
    <name evidence="13" type="primary">LOC114842182</name>
</gene>
<evidence type="ECO:0000259" key="11">
    <source>
        <dbReference type="PROSITE" id="PS50262"/>
    </source>
</evidence>
<evidence type="ECO:0000256" key="10">
    <source>
        <dbReference type="SAM" id="Phobius"/>
    </source>
</evidence>
<accession>A0A6P7KM41</accession>
<evidence type="ECO:0000256" key="6">
    <source>
        <dbReference type="ARBA" id="ARBA00023170"/>
    </source>
</evidence>
<evidence type="ECO:0000313" key="13">
    <source>
        <dbReference type="RefSeq" id="XP_028983596.1"/>
    </source>
</evidence>
<evidence type="ECO:0000313" key="12">
    <source>
        <dbReference type="Proteomes" id="UP000515150"/>
    </source>
</evidence>
<dbReference type="AlphaFoldDB" id="A0A6P7KM41"/>
<keyword evidence="5 10" id="KW-0472">Membrane</keyword>
<evidence type="ECO:0000256" key="2">
    <source>
        <dbReference type="ARBA" id="ARBA00022692"/>
    </source>
</evidence>
<dbReference type="InterPro" id="IPR017452">
    <property type="entry name" value="GPCR_Rhodpsn_7TM"/>
</dbReference>
<dbReference type="PANTHER" id="PTHR24232:SF85">
    <property type="entry name" value="G-PROTEIN COUPLED RECEPTOR 4"/>
    <property type="match status" value="1"/>
</dbReference>
<keyword evidence="3 10" id="KW-1133">Transmembrane helix</keyword>
<feature type="transmembrane region" description="Helical" evidence="10">
    <location>
        <begin position="204"/>
        <end position="226"/>
    </location>
</feature>
<dbReference type="GO" id="GO:0035025">
    <property type="term" value="P:positive regulation of Rho protein signal transduction"/>
    <property type="evidence" value="ECO:0007669"/>
    <property type="project" value="TreeGrafter"/>
</dbReference>
<feature type="transmembrane region" description="Helical" evidence="10">
    <location>
        <begin position="108"/>
        <end position="127"/>
    </location>
</feature>
<keyword evidence="8 9" id="KW-0807">Transducer</keyword>
<feature type="transmembrane region" description="Helical" evidence="10">
    <location>
        <begin position="76"/>
        <end position="101"/>
    </location>
</feature>
<evidence type="ECO:0000256" key="7">
    <source>
        <dbReference type="ARBA" id="ARBA00023180"/>
    </source>
</evidence>
<dbReference type="InParanoid" id="A0A6P7KM41"/>
<keyword evidence="4 9" id="KW-0297">G-protein coupled receptor</keyword>
<dbReference type="PROSITE" id="PS00237">
    <property type="entry name" value="G_PROTEIN_RECEP_F1_1"/>
    <property type="match status" value="1"/>
</dbReference>
<organism evidence="12 13">
    <name type="scientific">Betta splendens</name>
    <name type="common">Siamese fighting fish</name>
    <dbReference type="NCBI Taxonomy" id="158456"/>
    <lineage>
        <taxon>Eukaryota</taxon>
        <taxon>Metazoa</taxon>
        <taxon>Chordata</taxon>
        <taxon>Craniata</taxon>
        <taxon>Vertebrata</taxon>
        <taxon>Euteleostomi</taxon>
        <taxon>Actinopterygii</taxon>
        <taxon>Neopterygii</taxon>
        <taxon>Teleostei</taxon>
        <taxon>Neoteleostei</taxon>
        <taxon>Acanthomorphata</taxon>
        <taxon>Anabantaria</taxon>
        <taxon>Anabantiformes</taxon>
        <taxon>Anabantoidei</taxon>
        <taxon>Osphronemidae</taxon>
        <taxon>Betta</taxon>
    </lineage>
</organism>
<evidence type="ECO:0000256" key="9">
    <source>
        <dbReference type="RuleBase" id="RU000688"/>
    </source>
</evidence>
<reference evidence="13" key="1">
    <citation type="submission" date="2025-08" db="UniProtKB">
        <authorList>
            <consortium name="RefSeq"/>
        </authorList>
    </citation>
    <scope>IDENTIFICATION</scope>
</reference>
<dbReference type="Proteomes" id="UP000515150">
    <property type="component" value="Chromosome 15"/>
</dbReference>
<dbReference type="PRINTS" id="PR00237">
    <property type="entry name" value="GPCRRHODOPSN"/>
</dbReference>
<dbReference type="OrthoDB" id="5961704at2759"/>
<feature type="transmembrane region" description="Helical" evidence="10">
    <location>
        <begin position="139"/>
        <end position="162"/>
    </location>
</feature>
<dbReference type="InterPro" id="IPR000276">
    <property type="entry name" value="GPCR_Rhodpsn"/>
</dbReference>
<dbReference type="KEGG" id="bspl:114842182"/>
<feature type="transmembrane region" description="Helical" evidence="10">
    <location>
        <begin position="246"/>
        <end position="268"/>
    </location>
</feature>
<dbReference type="GO" id="GO:0005886">
    <property type="term" value="C:plasma membrane"/>
    <property type="evidence" value="ECO:0007669"/>
    <property type="project" value="TreeGrafter"/>
</dbReference>
<dbReference type="SUPFAM" id="SSF81321">
    <property type="entry name" value="Family A G protein-coupled receptor-like"/>
    <property type="match status" value="1"/>
</dbReference>
<evidence type="ECO:0000256" key="3">
    <source>
        <dbReference type="ARBA" id="ARBA00022989"/>
    </source>
</evidence>
<dbReference type="GeneID" id="114842182"/>
<sequence>MPKKAGPPEKTSLLENVLCGGSCVSLLARCLQTERQRAEVVLLSEVSLVRMTQNYSNTTVQDRINSSISAYENVRHVITCVIISVELLLILVAIYAVYALVRKDNVAPIYVVNLLTSDLLLLCLMIIKETKAAKFKGYYMFHFAWMVSVGFMLCIALERYLVIVWPVWYRTRRTVMVSLGVCAVVWTLPLVYVVLGYSWEGFTFVSRTVFGIVLLVPFPLLVFFMVGTLRALSASISVRAEEKRRIVGLLVLVLLIYTLLFLPGIIFFLVDDVRDRKLSLVSFTFFKLSPFADLFLYIFLRKGAMRKVLACFCCCTKDRTSQQVTTNTNDGDTGSSM</sequence>
<feature type="transmembrane region" description="Helical" evidence="10">
    <location>
        <begin position="174"/>
        <end position="198"/>
    </location>
</feature>
<proteinExistence type="inferred from homology"/>
<feature type="domain" description="G-protein coupled receptors family 1 profile" evidence="11">
    <location>
        <begin position="56"/>
        <end position="270"/>
    </location>
</feature>
<dbReference type="Gene3D" id="1.20.1070.10">
    <property type="entry name" value="Rhodopsin 7-helix transmembrane proteins"/>
    <property type="match status" value="1"/>
</dbReference>
<comment type="subcellular location">
    <subcellularLocation>
        <location evidence="1">Membrane</location>
        <topology evidence="1">Multi-pass membrane protein</topology>
    </subcellularLocation>
</comment>
<evidence type="ECO:0000256" key="8">
    <source>
        <dbReference type="ARBA" id="ARBA00023224"/>
    </source>
</evidence>
<keyword evidence="12" id="KW-1185">Reference proteome</keyword>
<feature type="transmembrane region" description="Helical" evidence="10">
    <location>
        <begin position="280"/>
        <end position="300"/>
    </location>
</feature>
<comment type="similarity">
    <text evidence="9">Belongs to the G-protein coupled receptor 1 family.</text>
</comment>
<evidence type="ECO:0000256" key="4">
    <source>
        <dbReference type="ARBA" id="ARBA00023040"/>
    </source>
</evidence>
<evidence type="ECO:0000256" key="1">
    <source>
        <dbReference type="ARBA" id="ARBA00004141"/>
    </source>
</evidence>
<dbReference type="PROSITE" id="PS50262">
    <property type="entry name" value="G_PROTEIN_RECEP_F1_2"/>
    <property type="match status" value="1"/>
</dbReference>
<dbReference type="RefSeq" id="XP_028983596.1">
    <property type="nucleotide sequence ID" value="XM_029127763.3"/>
</dbReference>
<dbReference type="GO" id="GO:0004930">
    <property type="term" value="F:G protein-coupled receptor activity"/>
    <property type="evidence" value="ECO:0007669"/>
    <property type="project" value="UniProtKB-KW"/>
</dbReference>
<name>A0A6P7KM41_BETSP</name>
<keyword evidence="6 9" id="KW-0675">Receptor</keyword>